<dbReference type="AlphaFoldDB" id="A0A166D476"/>
<name>A0A166D476_9EURY</name>
<evidence type="ECO:0000313" key="1">
    <source>
        <dbReference type="EMBL" id="KZX15189.1"/>
    </source>
</evidence>
<proteinExistence type="predicted"/>
<sequence>MILKNILRTTNKNIKTVKNIKKINESNTN</sequence>
<protein>
    <submittedName>
        <fullName evidence="1">Uncharacterized protein</fullName>
    </submittedName>
</protein>
<dbReference type="EMBL" id="LWMW01000126">
    <property type="protein sequence ID" value="KZX15189.1"/>
    <property type="molecule type" value="Genomic_DNA"/>
</dbReference>
<evidence type="ECO:0000313" key="2">
    <source>
        <dbReference type="Proteomes" id="UP000077275"/>
    </source>
</evidence>
<reference evidence="1 2" key="1">
    <citation type="submission" date="2016-04" db="EMBL/GenBank/DDBJ databases">
        <title>Genome sequence of Methanobrevibacter cuticularis DSM 11139.</title>
        <authorList>
            <person name="Poehlein A."/>
            <person name="Seedorf H."/>
            <person name="Daniel R."/>
        </authorList>
    </citation>
    <scope>NUCLEOTIDE SEQUENCE [LARGE SCALE GENOMIC DNA]</scope>
    <source>
        <strain evidence="1 2">DSM 11139</strain>
    </source>
</reference>
<dbReference type="Proteomes" id="UP000077275">
    <property type="component" value="Unassembled WGS sequence"/>
</dbReference>
<gene>
    <name evidence="1" type="ORF">MBCUT_16430</name>
</gene>
<organism evidence="1 2">
    <name type="scientific">Methanobrevibacter cuticularis</name>
    <dbReference type="NCBI Taxonomy" id="47311"/>
    <lineage>
        <taxon>Archaea</taxon>
        <taxon>Methanobacteriati</taxon>
        <taxon>Methanobacteriota</taxon>
        <taxon>Methanomada group</taxon>
        <taxon>Methanobacteria</taxon>
        <taxon>Methanobacteriales</taxon>
        <taxon>Methanobacteriaceae</taxon>
        <taxon>Methanobrevibacter</taxon>
    </lineage>
</organism>
<accession>A0A166D476</accession>
<dbReference type="PATRIC" id="fig|47311.3.peg.1789"/>
<comment type="caution">
    <text evidence="1">The sequence shown here is derived from an EMBL/GenBank/DDBJ whole genome shotgun (WGS) entry which is preliminary data.</text>
</comment>
<keyword evidence="2" id="KW-1185">Reference proteome</keyword>